<dbReference type="PANTHER" id="PTHR10361">
    <property type="entry name" value="SODIUM-BILE ACID COTRANSPORTER"/>
    <property type="match status" value="1"/>
</dbReference>
<keyword evidence="4 5" id="KW-0472">Membrane</keyword>
<comment type="subcellular location">
    <subcellularLocation>
        <location evidence="1">Membrane</location>
        <topology evidence="1">Multi-pass membrane protein</topology>
    </subcellularLocation>
</comment>
<dbReference type="InterPro" id="IPR004710">
    <property type="entry name" value="Bilac:Na_transpt"/>
</dbReference>
<keyword evidence="3 5" id="KW-1133">Transmembrane helix</keyword>
<evidence type="ECO:0000256" key="2">
    <source>
        <dbReference type="ARBA" id="ARBA00022692"/>
    </source>
</evidence>
<evidence type="ECO:0000256" key="3">
    <source>
        <dbReference type="ARBA" id="ARBA00022989"/>
    </source>
</evidence>
<sequence>MIVQIILPVVLAAIMFSLGLGLRFADFWRIATQPRAFAVGAFNQMVIVPLVAFCIAMVFALPAELALGVMILAACPGGILSNSACRYAEGGIAKLFELGSNGPDEDKSGGHFSSVVCPQAECVSPRVAV</sequence>
<evidence type="ECO:0000256" key="1">
    <source>
        <dbReference type="ARBA" id="ARBA00004141"/>
    </source>
</evidence>
<dbReference type="GO" id="GO:0016020">
    <property type="term" value="C:membrane"/>
    <property type="evidence" value="ECO:0007669"/>
    <property type="project" value="UniProtKB-SubCell"/>
</dbReference>
<evidence type="ECO:0000313" key="6">
    <source>
        <dbReference type="EMBL" id="CUX03456.1"/>
    </source>
</evidence>
<dbReference type="Proteomes" id="UP000191933">
    <property type="component" value="Unassembled WGS sequence"/>
</dbReference>
<dbReference type="Gene3D" id="1.20.1530.20">
    <property type="match status" value="1"/>
</dbReference>
<comment type="caution">
    <text evidence="6">The sequence shown here is derived from an EMBL/GenBank/DDBJ whole genome shotgun (WGS) entry which is preliminary data.</text>
</comment>
<feature type="transmembrane region" description="Helical" evidence="5">
    <location>
        <begin position="6"/>
        <end position="25"/>
    </location>
</feature>
<accession>A0A9W5B7M5</accession>
<protein>
    <submittedName>
        <fullName evidence="6">Uncharacterized protein</fullName>
    </submittedName>
</protein>
<keyword evidence="2 5" id="KW-0812">Transmembrane</keyword>
<evidence type="ECO:0000256" key="5">
    <source>
        <dbReference type="SAM" id="Phobius"/>
    </source>
</evidence>
<dbReference type="InterPro" id="IPR038770">
    <property type="entry name" value="Na+/solute_symporter_sf"/>
</dbReference>
<dbReference type="InterPro" id="IPR002657">
    <property type="entry name" value="BilAc:Na_symport/Acr3"/>
</dbReference>
<proteinExistence type="predicted"/>
<dbReference type="AlphaFoldDB" id="A0A9W5B7M5"/>
<feature type="transmembrane region" description="Helical" evidence="5">
    <location>
        <begin position="37"/>
        <end position="59"/>
    </location>
</feature>
<evidence type="ECO:0000313" key="7">
    <source>
        <dbReference type="Proteomes" id="UP000191933"/>
    </source>
</evidence>
<keyword evidence="7" id="KW-1185">Reference proteome</keyword>
<organism evidence="6 7">
    <name type="scientific">Agrobacterium genomosp. 2 str. CFBP 5494</name>
    <dbReference type="NCBI Taxonomy" id="1183436"/>
    <lineage>
        <taxon>Bacteria</taxon>
        <taxon>Pseudomonadati</taxon>
        <taxon>Pseudomonadota</taxon>
        <taxon>Alphaproteobacteria</taxon>
        <taxon>Hyphomicrobiales</taxon>
        <taxon>Rhizobiaceae</taxon>
        <taxon>Rhizobium/Agrobacterium group</taxon>
        <taxon>Agrobacterium</taxon>
        <taxon>Agrobacterium tumefaciens complex</taxon>
    </lineage>
</organism>
<gene>
    <name evidence="6" type="ORF">AGR2A_pb10169</name>
</gene>
<evidence type="ECO:0000256" key="4">
    <source>
        <dbReference type="ARBA" id="ARBA00023136"/>
    </source>
</evidence>
<dbReference type="PANTHER" id="PTHR10361:SF24">
    <property type="entry name" value="P3 PROTEIN"/>
    <property type="match status" value="1"/>
</dbReference>
<dbReference type="Pfam" id="PF01758">
    <property type="entry name" value="SBF"/>
    <property type="match status" value="1"/>
</dbReference>
<dbReference type="EMBL" id="FBVY01000047">
    <property type="protein sequence ID" value="CUX03456.1"/>
    <property type="molecule type" value="Genomic_DNA"/>
</dbReference>
<name>A0A9W5B7M5_9HYPH</name>
<feature type="transmembrane region" description="Helical" evidence="5">
    <location>
        <begin position="65"/>
        <end position="85"/>
    </location>
</feature>
<reference evidence="6 7" key="1">
    <citation type="submission" date="2016-01" db="EMBL/GenBank/DDBJ databases">
        <authorList>
            <person name="Regsiter A."/>
            <person name="william w."/>
        </authorList>
    </citation>
    <scope>NUCLEOTIDE SEQUENCE [LARGE SCALE GENOMIC DNA]</scope>
    <source>
        <strain evidence="6 7">CFBP 5494</strain>
    </source>
</reference>